<evidence type="ECO:0000313" key="2">
    <source>
        <dbReference type="EMBL" id="MET3558097.1"/>
    </source>
</evidence>
<dbReference type="Proteomes" id="UP001549122">
    <property type="component" value="Unassembled WGS sequence"/>
</dbReference>
<organism evidence="2 3">
    <name type="scientific">Streptococcus rupicaprae</name>
    <dbReference type="NCBI Taxonomy" id="759619"/>
    <lineage>
        <taxon>Bacteria</taxon>
        <taxon>Bacillati</taxon>
        <taxon>Bacillota</taxon>
        <taxon>Bacilli</taxon>
        <taxon>Lactobacillales</taxon>
        <taxon>Streptococcaceae</taxon>
        <taxon>Streptococcus</taxon>
    </lineage>
</organism>
<evidence type="ECO:0000313" key="3">
    <source>
        <dbReference type="Proteomes" id="UP001549122"/>
    </source>
</evidence>
<keyword evidence="1" id="KW-0472">Membrane</keyword>
<keyword evidence="1" id="KW-1133">Transmembrane helix</keyword>
<proteinExistence type="predicted"/>
<accession>A0ABV2FHQ9</accession>
<keyword evidence="3" id="KW-1185">Reference proteome</keyword>
<sequence>MTIVILGLMSFIYLSYNLDKIGYNAFTISLVMMMLLALIGYMWHISDSRKTRENINFLARHSKRYSEFQNRFEEKYGAEYGQRLVTYLKSAEKELEEDIKRVIEKSKYQLDKIVSLLTLTPLLTIFMPRHLAR</sequence>
<evidence type="ECO:0000256" key="1">
    <source>
        <dbReference type="SAM" id="Phobius"/>
    </source>
</evidence>
<comment type="caution">
    <text evidence="2">The sequence shown here is derived from an EMBL/GenBank/DDBJ whole genome shotgun (WGS) entry which is preliminary data.</text>
</comment>
<dbReference type="EMBL" id="JBEPLO010000011">
    <property type="protein sequence ID" value="MET3558097.1"/>
    <property type="molecule type" value="Genomic_DNA"/>
</dbReference>
<name>A0ABV2FHQ9_9STRE</name>
<protein>
    <submittedName>
        <fullName evidence="2">Uncharacterized protein</fullName>
    </submittedName>
</protein>
<keyword evidence="1" id="KW-0812">Transmembrane</keyword>
<feature type="transmembrane region" description="Helical" evidence="1">
    <location>
        <begin position="21"/>
        <end position="43"/>
    </location>
</feature>
<gene>
    <name evidence="2" type="ORF">ABID29_001212</name>
</gene>
<dbReference type="RefSeq" id="WP_354365119.1">
    <property type="nucleotide sequence ID" value="NZ_JBEPLO010000011.1"/>
</dbReference>
<reference evidence="2 3" key="1">
    <citation type="submission" date="2024-06" db="EMBL/GenBank/DDBJ databases">
        <title>Genomic Encyclopedia of Type Strains, Phase IV (KMG-IV): sequencing the most valuable type-strain genomes for metagenomic binning, comparative biology and taxonomic classification.</title>
        <authorList>
            <person name="Goeker M."/>
        </authorList>
    </citation>
    <scope>NUCLEOTIDE SEQUENCE [LARGE SCALE GENOMIC DNA]</scope>
    <source>
        <strain evidence="2 3">DSM 28303</strain>
    </source>
</reference>